<organism evidence="1 2">
    <name type="scientific">Rangifer tarandus platyrhynchus</name>
    <name type="common">Svalbard reindeer</name>
    <dbReference type="NCBI Taxonomy" id="3082113"/>
    <lineage>
        <taxon>Eukaryota</taxon>
        <taxon>Metazoa</taxon>
        <taxon>Chordata</taxon>
        <taxon>Craniata</taxon>
        <taxon>Vertebrata</taxon>
        <taxon>Euteleostomi</taxon>
        <taxon>Mammalia</taxon>
        <taxon>Eutheria</taxon>
        <taxon>Laurasiatheria</taxon>
        <taxon>Artiodactyla</taxon>
        <taxon>Ruminantia</taxon>
        <taxon>Pecora</taxon>
        <taxon>Cervidae</taxon>
        <taxon>Odocoileinae</taxon>
        <taxon>Rangifer</taxon>
    </lineage>
</organism>
<accession>A0ABN8ZW25</accession>
<dbReference type="Proteomes" id="UP001176941">
    <property type="component" value="Chromosome 7"/>
</dbReference>
<keyword evidence="2" id="KW-1185">Reference proteome</keyword>
<sequence>MQWPAQSVRRGPFPSLIVPLQMPSHPHAVVLRMINGDIAKLLRSAGAPDSALGSAQVGPEVITAKYLHSEAVLLGPSSRSKDEFPSVQNILTHPVSISWALTLPRTILESGDGLQ</sequence>
<reference evidence="1" key="1">
    <citation type="submission" date="2023-04" db="EMBL/GenBank/DDBJ databases">
        <authorList>
            <consortium name="ELIXIR-Norway"/>
        </authorList>
    </citation>
    <scope>NUCLEOTIDE SEQUENCE [LARGE SCALE GENOMIC DNA]</scope>
</reference>
<evidence type="ECO:0000313" key="2">
    <source>
        <dbReference type="Proteomes" id="UP001176941"/>
    </source>
</evidence>
<name>A0ABN8ZW25_RANTA</name>
<dbReference type="EMBL" id="OX459943">
    <property type="protein sequence ID" value="CAI9178172.1"/>
    <property type="molecule type" value="Genomic_DNA"/>
</dbReference>
<gene>
    <name evidence="1" type="ORF">MRATA1EN1_LOCUS27134</name>
</gene>
<evidence type="ECO:0000313" key="1">
    <source>
        <dbReference type="EMBL" id="CAI9178172.1"/>
    </source>
</evidence>
<protein>
    <submittedName>
        <fullName evidence="1">Uncharacterized protein</fullName>
    </submittedName>
</protein>
<proteinExistence type="predicted"/>